<name>A0A7J8YR94_GOSAI</name>
<gene>
    <name evidence="1" type="ORF">Goari_023020</name>
</gene>
<dbReference type="EMBL" id="JABFAA010347690">
    <property type="protein sequence ID" value="MBA0702035.1"/>
    <property type="molecule type" value="Genomic_DNA"/>
</dbReference>
<evidence type="ECO:0000313" key="2">
    <source>
        <dbReference type="Proteomes" id="UP000593577"/>
    </source>
</evidence>
<evidence type="ECO:0000313" key="1">
    <source>
        <dbReference type="EMBL" id="MBA0702035.1"/>
    </source>
</evidence>
<dbReference type="AlphaFoldDB" id="A0A7J8YR94"/>
<feature type="non-terminal residue" evidence="1">
    <location>
        <position position="63"/>
    </location>
</feature>
<dbReference type="InterPro" id="IPR004158">
    <property type="entry name" value="DUF247_pln"/>
</dbReference>
<organism evidence="1 2">
    <name type="scientific">Gossypium aridum</name>
    <name type="common">American cotton</name>
    <name type="synonym">Erioxylum aridum</name>
    <dbReference type="NCBI Taxonomy" id="34290"/>
    <lineage>
        <taxon>Eukaryota</taxon>
        <taxon>Viridiplantae</taxon>
        <taxon>Streptophyta</taxon>
        <taxon>Embryophyta</taxon>
        <taxon>Tracheophyta</taxon>
        <taxon>Spermatophyta</taxon>
        <taxon>Magnoliopsida</taxon>
        <taxon>eudicotyledons</taxon>
        <taxon>Gunneridae</taxon>
        <taxon>Pentapetalae</taxon>
        <taxon>rosids</taxon>
        <taxon>malvids</taxon>
        <taxon>Malvales</taxon>
        <taxon>Malvaceae</taxon>
        <taxon>Malvoideae</taxon>
        <taxon>Gossypium</taxon>
    </lineage>
</organism>
<dbReference type="Proteomes" id="UP000593577">
    <property type="component" value="Unassembled WGS sequence"/>
</dbReference>
<protein>
    <submittedName>
        <fullName evidence="1">Uncharacterized protein</fullName>
    </submittedName>
</protein>
<sequence length="63" mass="7641">MEDIKKRWFEKFVEKPHLGLNQFLEAMKHLGGKSRKWYEYPLPPDLEDKAKFVDMMEYDGCFV</sequence>
<comment type="caution">
    <text evidence="1">The sequence shown here is derived from an EMBL/GenBank/DDBJ whole genome shotgun (WGS) entry which is preliminary data.</text>
</comment>
<accession>A0A7J8YR94</accession>
<reference evidence="1 2" key="1">
    <citation type="journal article" date="2019" name="Genome Biol. Evol.">
        <title>Insights into the evolution of the New World diploid cottons (Gossypium, subgenus Houzingenia) based on genome sequencing.</title>
        <authorList>
            <person name="Grover C.E."/>
            <person name="Arick M.A. 2nd"/>
            <person name="Thrash A."/>
            <person name="Conover J.L."/>
            <person name="Sanders W.S."/>
            <person name="Peterson D.G."/>
            <person name="Frelichowski J.E."/>
            <person name="Scheffler J.A."/>
            <person name="Scheffler B.E."/>
            <person name="Wendel J.F."/>
        </authorList>
    </citation>
    <scope>NUCLEOTIDE SEQUENCE [LARGE SCALE GENOMIC DNA]</scope>
    <source>
        <strain evidence="1">185</strain>
        <tissue evidence="1">Leaf</tissue>
    </source>
</reference>
<proteinExistence type="predicted"/>
<dbReference type="Pfam" id="PF03140">
    <property type="entry name" value="DUF247"/>
    <property type="match status" value="1"/>
</dbReference>
<keyword evidence="2" id="KW-1185">Reference proteome</keyword>